<reference evidence="3" key="2">
    <citation type="submission" date="2021-09" db="EMBL/GenBank/DDBJ databases">
        <authorList>
            <person name="Jia N."/>
            <person name="Wang J."/>
            <person name="Shi W."/>
            <person name="Du L."/>
            <person name="Sun Y."/>
            <person name="Zhan W."/>
            <person name="Jiang J."/>
            <person name="Wang Q."/>
            <person name="Zhang B."/>
            <person name="Ji P."/>
            <person name="Sakyi L.B."/>
            <person name="Cui X."/>
            <person name="Yuan T."/>
            <person name="Jiang B."/>
            <person name="Yang W."/>
            <person name="Lam T.T.-Y."/>
            <person name="Chang Q."/>
            <person name="Ding S."/>
            <person name="Wang X."/>
            <person name="Zhu J."/>
            <person name="Ruan X."/>
            <person name="Zhao L."/>
            <person name="Wei J."/>
            <person name="Que T."/>
            <person name="Du C."/>
            <person name="Cheng J."/>
            <person name="Dai P."/>
            <person name="Han X."/>
            <person name="Huang E."/>
            <person name="Gao Y."/>
            <person name="Liu J."/>
            <person name="Shao H."/>
            <person name="Ye R."/>
            <person name="Li L."/>
            <person name="Wei W."/>
            <person name="Wang X."/>
            <person name="Wang C."/>
            <person name="Huo Q."/>
            <person name="Li W."/>
            <person name="Guo W."/>
            <person name="Chen H."/>
            <person name="Chen S."/>
            <person name="Zhou L."/>
            <person name="Zhou L."/>
            <person name="Ni X."/>
            <person name="Tian J."/>
            <person name="Zhou Y."/>
            <person name="Sheng Y."/>
            <person name="Liu T."/>
            <person name="Pan Y."/>
            <person name="Xia L."/>
            <person name="Li J."/>
            <person name="Zhao F."/>
            <person name="Cao W."/>
        </authorList>
    </citation>
    <scope>NUCLEOTIDE SEQUENCE</scope>
    <source>
        <strain evidence="3">Rmic-2018</strain>
        <tissue evidence="3">Larvae</tissue>
    </source>
</reference>
<dbReference type="PROSITE" id="PS51857">
    <property type="entry name" value="CSD_2"/>
    <property type="match status" value="1"/>
</dbReference>
<feature type="domain" description="CSD" evidence="2">
    <location>
        <begin position="161"/>
        <end position="235"/>
    </location>
</feature>
<organism evidence="3 4">
    <name type="scientific">Rhipicephalus microplus</name>
    <name type="common">Cattle tick</name>
    <name type="synonym">Boophilus microplus</name>
    <dbReference type="NCBI Taxonomy" id="6941"/>
    <lineage>
        <taxon>Eukaryota</taxon>
        <taxon>Metazoa</taxon>
        <taxon>Ecdysozoa</taxon>
        <taxon>Arthropoda</taxon>
        <taxon>Chelicerata</taxon>
        <taxon>Arachnida</taxon>
        <taxon>Acari</taxon>
        <taxon>Parasitiformes</taxon>
        <taxon>Ixodida</taxon>
        <taxon>Ixodoidea</taxon>
        <taxon>Ixodidae</taxon>
        <taxon>Rhipicephalinae</taxon>
        <taxon>Rhipicephalus</taxon>
        <taxon>Boophilus</taxon>
    </lineage>
</organism>
<feature type="compositionally biased region" description="Polar residues" evidence="1">
    <location>
        <begin position="1"/>
        <end position="20"/>
    </location>
</feature>
<proteinExistence type="predicted"/>
<dbReference type="GO" id="GO:0003676">
    <property type="term" value="F:nucleic acid binding"/>
    <property type="evidence" value="ECO:0007669"/>
    <property type="project" value="InterPro"/>
</dbReference>
<feature type="region of interest" description="Disordered" evidence="1">
    <location>
        <begin position="508"/>
        <end position="532"/>
    </location>
</feature>
<evidence type="ECO:0000259" key="2">
    <source>
        <dbReference type="PROSITE" id="PS51857"/>
    </source>
</evidence>
<protein>
    <recommendedName>
        <fullName evidence="2">CSD domain-containing protein</fullName>
    </recommendedName>
</protein>
<comment type="caution">
    <text evidence="3">The sequence shown here is derived from an EMBL/GenBank/DDBJ whole genome shotgun (WGS) entry which is preliminary data.</text>
</comment>
<feature type="region of interest" description="Disordered" evidence="1">
    <location>
        <begin position="1"/>
        <end position="105"/>
    </location>
</feature>
<sequence length="532" mass="59082">MIDVPSTSANQSVGGTATKSSSEDKAVRRRARDAERKRRRRAEDAQLREREAAERRQRRAAAPDSAALKRKRRQEDPDFRKRKAECKRRRREADPDAARERKGAEVAAWRAKQYATPNARFKRDFLDRSFGYTCKRRPLLQVSMPVRDAKDGGRAAASLFNLKGRVSYVKKGYGFIAVDEPERVTVYAHRSTIVNPKPGDPRDFGGLKEGDSVIVDVKESPPKFKVRHQAVRVELGDYDAAQRDIPSVSAEYDGPNKAENEILNQVGTVAVVDGKRWNPDIWRGERSTRDFRPAVRRSGGPLRSPLCCAKTQAESSPSTPSKTFNAPRSPTQLNRQVLLVVSPGAAQASFRTPAASLPRHLRPLERRATLEWCIGRSTRPSMVRRVRRPFYGKLCAPRPAENQALPFPPTPCLEHQGPRQRNAESGASVLRTRPQQTALFPAPFLASNHSVHDKAEGHNTDLTVYDTNVASRTSAPVLIQSSTAATENPAERGRSARCKAVWAMDMDRSSTKANPAVPAAGHYIPAGTEKPP</sequence>
<dbReference type="SMART" id="SM00357">
    <property type="entry name" value="CSP"/>
    <property type="match status" value="1"/>
</dbReference>
<evidence type="ECO:0000313" key="3">
    <source>
        <dbReference type="EMBL" id="KAH8030083.1"/>
    </source>
</evidence>
<gene>
    <name evidence="3" type="ORF">HPB51_006515</name>
</gene>
<dbReference type="InterPro" id="IPR011129">
    <property type="entry name" value="CSD"/>
</dbReference>
<dbReference type="EMBL" id="JABSTU010000005">
    <property type="protein sequence ID" value="KAH8030083.1"/>
    <property type="molecule type" value="Genomic_DNA"/>
</dbReference>
<dbReference type="Gene3D" id="2.40.50.140">
    <property type="entry name" value="Nucleic acid-binding proteins"/>
    <property type="match status" value="1"/>
</dbReference>
<dbReference type="SUPFAM" id="SSF50249">
    <property type="entry name" value="Nucleic acid-binding proteins"/>
    <property type="match status" value="1"/>
</dbReference>
<feature type="compositionally biased region" description="Basic and acidic residues" evidence="1">
    <location>
        <begin position="21"/>
        <end position="55"/>
    </location>
</feature>
<evidence type="ECO:0000256" key="1">
    <source>
        <dbReference type="SAM" id="MobiDB-lite"/>
    </source>
</evidence>
<evidence type="ECO:0000313" key="4">
    <source>
        <dbReference type="Proteomes" id="UP000821866"/>
    </source>
</evidence>
<dbReference type="Proteomes" id="UP000821866">
    <property type="component" value="Chromosome 3"/>
</dbReference>
<feature type="compositionally biased region" description="Basic residues" evidence="1">
    <location>
        <begin position="80"/>
        <end position="90"/>
    </location>
</feature>
<reference evidence="3" key="1">
    <citation type="journal article" date="2020" name="Cell">
        <title>Large-Scale Comparative Analyses of Tick Genomes Elucidate Their Genetic Diversity and Vector Capacities.</title>
        <authorList>
            <consortium name="Tick Genome and Microbiome Consortium (TIGMIC)"/>
            <person name="Jia N."/>
            <person name="Wang J."/>
            <person name="Shi W."/>
            <person name="Du L."/>
            <person name="Sun Y."/>
            <person name="Zhan W."/>
            <person name="Jiang J.F."/>
            <person name="Wang Q."/>
            <person name="Zhang B."/>
            <person name="Ji P."/>
            <person name="Bell-Sakyi L."/>
            <person name="Cui X.M."/>
            <person name="Yuan T.T."/>
            <person name="Jiang B.G."/>
            <person name="Yang W.F."/>
            <person name="Lam T.T."/>
            <person name="Chang Q.C."/>
            <person name="Ding S.J."/>
            <person name="Wang X.J."/>
            <person name="Zhu J.G."/>
            <person name="Ruan X.D."/>
            <person name="Zhao L."/>
            <person name="Wei J.T."/>
            <person name="Ye R.Z."/>
            <person name="Que T.C."/>
            <person name="Du C.H."/>
            <person name="Zhou Y.H."/>
            <person name="Cheng J.X."/>
            <person name="Dai P.F."/>
            <person name="Guo W.B."/>
            <person name="Han X.H."/>
            <person name="Huang E.J."/>
            <person name="Li L.F."/>
            <person name="Wei W."/>
            <person name="Gao Y.C."/>
            <person name="Liu J.Z."/>
            <person name="Shao H.Z."/>
            <person name="Wang X."/>
            <person name="Wang C.C."/>
            <person name="Yang T.C."/>
            <person name="Huo Q.B."/>
            <person name="Li W."/>
            <person name="Chen H.Y."/>
            <person name="Chen S.E."/>
            <person name="Zhou L.G."/>
            <person name="Ni X.B."/>
            <person name="Tian J.H."/>
            <person name="Sheng Y."/>
            <person name="Liu T."/>
            <person name="Pan Y.S."/>
            <person name="Xia L.Y."/>
            <person name="Li J."/>
            <person name="Zhao F."/>
            <person name="Cao W.C."/>
        </authorList>
    </citation>
    <scope>NUCLEOTIDE SEQUENCE</scope>
    <source>
        <strain evidence="3">Rmic-2018</strain>
    </source>
</reference>
<name>A0A9J6E664_RHIMP</name>
<feature type="compositionally biased region" description="Basic and acidic residues" evidence="1">
    <location>
        <begin position="91"/>
        <end position="104"/>
    </location>
</feature>
<keyword evidence="4" id="KW-1185">Reference proteome</keyword>
<dbReference type="InterPro" id="IPR002059">
    <property type="entry name" value="CSP_DNA-bd"/>
</dbReference>
<accession>A0A9J6E664</accession>
<dbReference type="InterPro" id="IPR012340">
    <property type="entry name" value="NA-bd_OB-fold"/>
</dbReference>
<dbReference type="AlphaFoldDB" id="A0A9J6E664"/>